<dbReference type="AlphaFoldDB" id="A0A151XJU1"/>
<keyword evidence="3" id="KW-1185">Reference proteome</keyword>
<feature type="region of interest" description="Disordered" evidence="1">
    <location>
        <begin position="1"/>
        <end position="32"/>
    </location>
</feature>
<dbReference type="EMBL" id="KQ982052">
    <property type="protein sequence ID" value="KYQ60674.1"/>
    <property type="molecule type" value="Genomic_DNA"/>
</dbReference>
<dbReference type="Proteomes" id="UP000075809">
    <property type="component" value="Unassembled WGS sequence"/>
</dbReference>
<evidence type="ECO:0000313" key="2">
    <source>
        <dbReference type="EMBL" id="KYQ60674.1"/>
    </source>
</evidence>
<reference evidence="2 3" key="1">
    <citation type="submission" date="2015-09" db="EMBL/GenBank/DDBJ databases">
        <title>Trachymyrmex zeteki WGS genome.</title>
        <authorList>
            <person name="Nygaard S."/>
            <person name="Hu H."/>
            <person name="Boomsma J."/>
            <person name="Zhang G."/>
        </authorList>
    </citation>
    <scope>NUCLEOTIDE SEQUENCE [LARGE SCALE GENOMIC DNA]</scope>
    <source>
        <strain evidence="2">Tzet28-1</strain>
        <tissue evidence="2">Whole body</tissue>
    </source>
</reference>
<protein>
    <submittedName>
        <fullName evidence="2">Uncharacterized protein</fullName>
    </submittedName>
</protein>
<organism evidence="2 3">
    <name type="scientific">Mycetomoellerius zeteki</name>
    <dbReference type="NCBI Taxonomy" id="64791"/>
    <lineage>
        <taxon>Eukaryota</taxon>
        <taxon>Metazoa</taxon>
        <taxon>Ecdysozoa</taxon>
        <taxon>Arthropoda</taxon>
        <taxon>Hexapoda</taxon>
        <taxon>Insecta</taxon>
        <taxon>Pterygota</taxon>
        <taxon>Neoptera</taxon>
        <taxon>Endopterygota</taxon>
        <taxon>Hymenoptera</taxon>
        <taxon>Apocrita</taxon>
        <taxon>Aculeata</taxon>
        <taxon>Formicoidea</taxon>
        <taxon>Formicidae</taxon>
        <taxon>Myrmicinae</taxon>
        <taxon>Mycetomoellerius</taxon>
    </lineage>
</organism>
<name>A0A151XJU1_9HYME</name>
<sequence length="110" mass="12388">MNPTAPRHSFPGTPGAEAINEERSSHQSTPDFILNHNSLENSQEYEQIQDFLLQRRMTKAEATGCIEPSSCTTDMRKRDKTETGRDRNGMKRDGTADRIRKCGSITMADN</sequence>
<feature type="compositionally biased region" description="Basic and acidic residues" evidence="1">
    <location>
        <begin position="74"/>
        <end position="95"/>
    </location>
</feature>
<evidence type="ECO:0000256" key="1">
    <source>
        <dbReference type="SAM" id="MobiDB-lite"/>
    </source>
</evidence>
<accession>A0A151XJU1</accession>
<feature type="region of interest" description="Disordered" evidence="1">
    <location>
        <begin position="69"/>
        <end position="95"/>
    </location>
</feature>
<gene>
    <name evidence="2" type="ORF">ALC60_00299</name>
</gene>
<proteinExistence type="predicted"/>
<evidence type="ECO:0000313" key="3">
    <source>
        <dbReference type="Proteomes" id="UP000075809"/>
    </source>
</evidence>